<evidence type="ECO:0000313" key="2">
    <source>
        <dbReference type="WBParaSite" id="Smp_325770.1"/>
    </source>
</evidence>
<dbReference type="Proteomes" id="UP000008854">
    <property type="component" value="Unassembled WGS sequence"/>
</dbReference>
<accession>A0A5K4F611</accession>
<reference evidence="1" key="1">
    <citation type="journal article" date="2012" name="PLoS Negl. Trop. Dis.">
        <title>A systematically improved high quality genome and transcriptome of the human blood fluke Schistosoma mansoni.</title>
        <authorList>
            <person name="Protasio A.V."/>
            <person name="Tsai I.J."/>
            <person name="Babbage A."/>
            <person name="Nichol S."/>
            <person name="Hunt M."/>
            <person name="Aslett M.A."/>
            <person name="De Silva N."/>
            <person name="Velarde G.S."/>
            <person name="Anderson T.J."/>
            <person name="Clark R.C."/>
            <person name="Davidson C."/>
            <person name="Dillon G.P."/>
            <person name="Holroyd N.E."/>
            <person name="LoVerde P.T."/>
            <person name="Lloyd C."/>
            <person name="McQuillan J."/>
            <person name="Oliveira G."/>
            <person name="Otto T.D."/>
            <person name="Parker-Manuel S.J."/>
            <person name="Quail M.A."/>
            <person name="Wilson R.A."/>
            <person name="Zerlotini A."/>
            <person name="Dunne D.W."/>
            <person name="Berriman M."/>
        </authorList>
    </citation>
    <scope>NUCLEOTIDE SEQUENCE [LARGE SCALE GENOMIC DNA]</scope>
    <source>
        <strain evidence="1">Puerto Rican</strain>
    </source>
</reference>
<dbReference type="AlphaFoldDB" id="A0A5K4F611"/>
<sequence length="65" mass="7929">MTEEFYIQIILKYNPSLCSFDNLYSQRINEPMECMYLFEALENSLINREQNENTIFIQPRMIQEQ</sequence>
<name>A0A5K4F611_SCHMA</name>
<protein>
    <submittedName>
        <fullName evidence="2">Uncharacterized protein</fullName>
    </submittedName>
</protein>
<organism evidence="1 2">
    <name type="scientific">Schistosoma mansoni</name>
    <name type="common">Blood fluke</name>
    <dbReference type="NCBI Taxonomy" id="6183"/>
    <lineage>
        <taxon>Eukaryota</taxon>
        <taxon>Metazoa</taxon>
        <taxon>Spiralia</taxon>
        <taxon>Lophotrochozoa</taxon>
        <taxon>Platyhelminthes</taxon>
        <taxon>Trematoda</taxon>
        <taxon>Digenea</taxon>
        <taxon>Strigeidida</taxon>
        <taxon>Schistosomatoidea</taxon>
        <taxon>Schistosomatidae</taxon>
        <taxon>Schistosoma</taxon>
    </lineage>
</organism>
<dbReference type="WBParaSite" id="Smp_325770.1">
    <property type="protein sequence ID" value="Smp_325770.1"/>
    <property type="gene ID" value="Smp_325770"/>
</dbReference>
<dbReference type="InParanoid" id="A0A5K4F611"/>
<proteinExistence type="predicted"/>
<evidence type="ECO:0000313" key="1">
    <source>
        <dbReference type="Proteomes" id="UP000008854"/>
    </source>
</evidence>
<keyword evidence="1" id="KW-1185">Reference proteome</keyword>
<reference evidence="2" key="2">
    <citation type="submission" date="2019-11" db="UniProtKB">
        <authorList>
            <consortium name="WormBaseParasite"/>
        </authorList>
    </citation>
    <scope>IDENTIFICATION</scope>
    <source>
        <strain evidence="2">Puerto Rican</strain>
    </source>
</reference>